<dbReference type="PANTHER" id="PTHR43356">
    <property type="entry name" value="PHOSPHATE ACETYLTRANSFERASE"/>
    <property type="match status" value="1"/>
</dbReference>
<keyword evidence="1" id="KW-0808">Transferase</keyword>
<dbReference type="Gene3D" id="3.40.718.10">
    <property type="entry name" value="Isopropylmalate Dehydrogenase"/>
    <property type="match status" value="1"/>
</dbReference>
<sequence>LRISAGHKVIIGLFLVEIPKTVNYGYKGAFIFSDCGVTPDPSSRMLARIAKETADAFKFYYKSEPRVALLSFSTYDSASHEKVEKVKEAVRIARKRFPEIKFDGELQLDAAINSEIAIRKGVKESSVAGKANVLIFPDLDSGNITYKAVHHFGGARTIGPILWGLEKPVSDLSRGCSVDDIVYTVCAVCAQC</sequence>
<dbReference type="Pfam" id="PF01515">
    <property type="entry name" value="PTA_PTB"/>
    <property type="match status" value="1"/>
</dbReference>
<name>X1TU58_9ZZZZ</name>
<evidence type="ECO:0000313" key="4">
    <source>
        <dbReference type="EMBL" id="GAJ08883.1"/>
    </source>
</evidence>
<feature type="domain" description="Phosphate acetyl/butaryl transferase" evidence="3">
    <location>
        <begin position="5"/>
        <end position="186"/>
    </location>
</feature>
<dbReference type="PANTHER" id="PTHR43356:SF3">
    <property type="entry name" value="PHOSPHATE ACETYLTRANSFERASE"/>
    <property type="match status" value="1"/>
</dbReference>
<reference evidence="4" key="1">
    <citation type="journal article" date="2014" name="Front. Microbiol.">
        <title>High frequency of phylogenetically diverse reductive dehalogenase-homologous genes in deep subseafloor sedimentary metagenomes.</title>
        <authorList>
            <person name="Kawai M."/>
            <person name="Futagami T."/>
            <person name="Toyoda A."/>
            <person name="Takaki Y."/>
            <person name="Nishi S."/>
            <person name="Hori S."/>
            <person name="Arai W."/>
            <person name="Tsubouchi T."/>
            <person name="Morono Y."/>
            <person name="Uchiyama I."/>
            <person name="Ito T."/>
            <person name="Fujiyama A."/>
            <person name="Inagaki F."/>
            <person name="Takami H."/>
        </authorList>
    </citation>
    <scope>NUCLEOTIDE SEQUENCE</scope>
    <source>
        <strain evidence="4">Expedition CK06-06</strain>
    </source>
</reference>
<dbReference type="SUPFAM" id="SSF53659">
    <property type="entry name" value="Isocitrate/Isopropylmalate dehydrogenase-like"/>
    <property type="match status" value="1"/>
</dbReference>
<dbReference type="GO" id="GO:0016746">
    <property type="term" value="F:acyltransferase activity"/>
    <property type="evidence" value="ECO:0007669"/>
    <property type="project" value="UniProtKB-KW"/>
</dbReference>
<dbReference type="EMBL" id="BARW01034673">
    <property type="protein sequence ID" value="GAJ08883.1"/>
    <property type="molecule type" value="Genomic_DNA"/>
</dbReference>
<protein>
    <recommendedName>
        <fullName evidence="3">Phosphate acetyl/butaryl transferase domain-containing protein</fullName>
    </recommendedName>
</protein>
<proteinExistence type="predicted"/>
<accession>X1TU58</accession>
<comment type="caution">
    <text evidence="4">The sequence shown here is derived from an EMBL/GenBank/DDBJ whole genome shotgun (WGS) entry which is preliminary data.</text>
</comment>
<gene>
    <name evidence="4" type="ORF">S12H4_54271</name>
</gene>
<dbReference type="AlphaFoldDB" id="X1TU58"/>
<dbReference type="InterPro" id="IPR002505">
    <property type="entry name" value="PTA_PTB"/>
</dbReference>
<evidence type="ECO:0000256" key="1">
    <source>
        <dbReference type="ARBA" id="ARBA00022679"/>
    </source>
</evidence>
<keyword evidence="2" id="KW-0012">Acyltransferase</keyword>
<dbReference type="InterPro" id="IPR050500">
    <property type="entry name" value="Phos_Acetyltrans/Butyryltrans"/>
</dbReference>
<evidence type="ECO:0000256" key="2">
    <source>
        <dbReference type="ARBA" id="ARBA00023315"/>
    </source>
</evidence>
<evidence type="ECO:0000259" key="3">
    <source>
        <dbReference type="Pfam" id="PF01515"/>
    </source>
</evidence>
<organism evidence="4">
    <name type="scientific">marine sediment metagenome</name>
    <dbReference type="NCBI Taxonomy" id="412755"/>
    <lineage>
        <taxon>unclassified sequences</taxon>
        <taxon>metagenomes</taxon>
        <taxon>ecological metagenomes</taxon>
    </lineage>
</organism>
<feature type="non-terminal residue" evidence="4">
    <location>
        <position position="1"/>
    </location>
</feature>